<keyword evidence="3" id="KW-1185">Reference proteome</keyword>
<proteinExistence type="predicted"/>
<dbReference type="EMBL" id="PKSM01000014">
    <property type="protein sequence ID" value="POW21952.1"/>
    <property type="molecule type" value="Genomic_DNA"/>
</dbReference>
<evidence type="ECO:0000313" key="3">
    <source>
        <dbReference type="Proteomes" id="UP000238274"/>
    </source>
</evidence>
<dbReference type="Proteomes" id="UP000238274">
    <property type="component" value="Unassembled WGS sequence"/>
</dbReference>
<dbReference type="AlphaFoldDB" id="A0A2S4WJM3"/>
<protein>
    <submittedName>
        <fullName evidence="2">Uncharacterized protein</fullName>
    </submittedName>
</protein>
<reference evidence="2 3" key="1">
    <citation type="submission" date="2017-12" db="EMBL/GenBank/DDBJ databases">
        <title>Gene loss provides genomic basis for host adaptation in cereal stripe rust fungi.</title>
        <authorList>
            <person name="Xia C."/>
        </authorList>
    </citation>
    <scope>NUCLEOTIDE SEQUENCE [LARGE SCALE GENOMIC DNA]</scope>
    <source>
        <strain evidence="2 3">93TX-2</strain>
    </source>
</reference>
<feature type="region of interest" description="Disordered" evidence="1">
    <location>
        <begin position="29"/>
        <end position="111"/>
    </location>
</feature>
<evidence type="ECO:0000313" key="2">
    <source>
        <dbReference type="EMBL" id="POW21952.1"/>
    </source>
</evidence>
<comment type="caution">
    <text evidence="2">The sequence shown here is derived from an EMBL/GenBank/DDBJ whole genome shotgun (WGS) entry which is preliminary data.</text>
</comment>
<dbReference type="VEuPathDB" id="FungiDB:PSHT_01799"/>
<sequence length="111" mass="12574">MPRKSDWQKLLEGVEMTLVGSLWKMKMAIGKQSNTPDEGRSLETNAPHPSQRFSSQLHTQEINHLPSQRLCKERTEDIKPESNDSSQVDRRAIFNPIRSPQDPLTPGGNPL</sequence>
<feature type="compositionally biased region" description="Polar residues" evidence="1">
    <location>
        <begin position="31"/>
        <end position="66"/>
    </location>
</feature>
<organism evidence="2 3">
    <name type="scientific">Puccinia striiformis</name>
    <dbReference type="NCBI Taxonomy" id="27350"/>
    <lineage>
        <taxon>Eukaryota</taxon>
        <taxon>Fungi</taxon>
        <taxon>Dikarya</taxon>
        <taxon>Basidiomycota</taxon>
        <taxon>Pucciniomycotina</taxon>
        <taxon>Pucciniomycetes</taxon>
        <taxon>Pucciniales</taxon>
        <taxon>Pucciniaceae</taxon>
        <taxon>Puccinia</taxon>
    </lineage>
</organism>
<dbReference type="OrthoDB" id="10587148at2759"/>
<gene>
    <name evidence="2" type="ORF">PSHT_01799</name>
</gene>
<reference evidence="3" key="2">
    <citation type="journal article" date="2018" name="BMC Genomics">
        <title>Genomic insights into host adaptation between the wheat stripe rust pathogen (Puccinia striiformis f. sp. tritici) and the barley stripe rust pathogen (Puccinia striiformis f. sp. hordei).</title>
        <authorList>
            <person name="Xia C."/>
            <person name="Wang M."/>
            <person name="Yin C."/>
            <person name="Cornejo O.E."/>
            <person name="Hulbert S.H."/>
            <person name="Chen X."/>
        </authorList>
    </citation>
    <scope>NUCLEOTIDE SEQUENCE [LARGE SCALE GENOMIC DNA]</scope>
    <source>
        <strain evidence="3">93TX-2</strain>
    </source>
</reference>
<evidence type="ECO:0000256" key="1">
    <source>
        <dbReference type="SAM" id="MobiDB-lite"/>
    </source>
</evidence>
<name>A0A2S4WJM3_9BASI</name>
<reference evidence="3" key="3">
    <citation type="journal article" date="2018" name="Mol. Plant Microbe Interact.">
        <title>Genome sequence resources for the wheat stripe rust pathogen (Puccinia striiformis f. sp. tritici) and the barley stripe rust pathogen (Puccinia striiformis f. sp. hordei).</title>
        <authorList>
            <person name="Xia C."/>
            <person name="Wang M."/>
            <person name="Yin C."/>
            <person name="Cornejo O.E."/>
            <person name="Hulbert S.H."/>
            <person name="Chen X."/>
        </authorList>
    </citation>
    <scope>NUCLEOTIDE SEQUENCE [LARGE SCALE GENOMIC DNA]</scope>
    <source>
        <strain evidence="3">93TX-2</strain>
    </source>
</reference>
<feature type="compositionally biased region" description="Basic and acidic residues" evidence="1">
    <location>
        <begin position="70"/>
        <end position="92"/>
    </location>
</feature>
<accession>A0A2S4WJM3</accession>